<comment type="similarity">
    <text evidence="1">Belongs to the LOR family.</text>
</comment>
<evidence type="ECO:0000313" key="3">
    <source>
        <dbReference type="Proteomes" id="UP000006882"/>
    </source>
</evidence>
<reference evidence="2 3" key="1">
    <citation type="journal article" date="2013" name="Nat. Genet.">
        <title>The high-quality draft genome of peach (Prunus persica) identifies unique patterns of genetic diversity, domestication and genome evolution.</title>
        <authorList>
            <consortium name="International Peach Genome Initiative"/>
            <person name="Verde I."/>
            <person name="Abbott A.G."/>
            <person name="Scalabrin S."/>
            <person name="Jung S."/>
            <person name="Shu S."/>
            <person name="Marroni F."/>
            <person name="Zhebentyayeva T."/>
            <person name="Dettori M.T."/>
            <person name="Grimwood J."/>
            <person name="Cattonaro F."/>
            <person name="Zuccolo A."/>
            <person name="Rossini L."/>
            <person name="Jenkins J."/>
            <person name="Vendramin E."/>
            <person name="Meisel L.A."/>
            <person name="Decroocq V."/>
            <person name="Sosinski B."/>
            <person name="Prochnik S."/>
            <person name="Mitros T."/>
            <person name="Policriti A."/>
            <person name="Cipriani G."/>
            <person name="Dondini L."/>
            <person name="Ficklin S."/>
            <person name="Goodstein D.M."/>
            <person name="Xuan P."/>
            <person name="Del Fabbro C."/>
            <person name="Aramini V."/>
            <person name="Copetti D."/>
            <person name="Gonzalez S."/>
            <person name="Horner D.S."/>
            <person name="Falchi R."/>
            <person name="Lucas S."/>
            <person name="Mica E."/>
            <person name="Maldonado J."/>
            <person name="Lazzari B."/>
            <person name="Bielenberg D."/>
            <person name="Pirona R."/>
            <person name="Miculan M."/>
            <person name="Barakat A."/>
            <person name="Testolin R."/>
            <person name="Stella A."/>
            <person name="Tartarini S."/>
            <person name="Tonutti P."/>
            <person name="Arus P."/>
            <person name="Orellana A."/>
            <person name="Wells C."/>
            <person name="Main D."/>
            <person name="Vizzotto G."/>
            <person name="Silva H."/>
            <person name="Salamini F."/>
            <person name="Schmutz J."/>
            <person name="Morgante M."/>
            <person name="Rokhsar D.S."/>
        </authorList>
    </citation>
    <scope>NUCLEOTIDE SEQUENCE [LARGE SCALE GENOMIC DNA]</scope>
    <source>
        <strain evidence="3">cv. Nemared</strain>
    </source>
</reference>
<accession>A0A251QRN8</accession>
<evidence type="ECO:0000313" key="2">
    <source>
        <dbReference type="EMBL" id="ONI26436.1"/>
    </source>
</evidence>
<dbReference type="InterPro" id="IPR025659">
    <property type="entry name" value="Tubby-like_C"/>
</dbReference>
<proteinExistence type="inferred from homology"/>
<evidence type="ECO:0000256" key="1">
    <source>
        <dbReference type="ARBA" id="ARBA00005437"/>
    </source>
</evidence>
<dbReference type="SUPFAM" id="SSF54518">
    <property type="entry name" value="Tubby C-terminal domain-like"/>
    <property type="match status" value="1"/>
</dbReference>
<dbReference type="EMBL" id="CM007651">
    <property type="protein sequence ID" value="ONI26436.1"/>
    <property type="molecule type" value="Genomic_DNA"/>
</dbReference>
<dbReference type="Proteomes" id="UP000006882">
    <property type="component" value="Chromosome G1"/>
</dbReference>
<protein>
    <recommendedName>
        <fullName evidence="4">Tubby C-terminal domain-containing protein</fullName>
    </recommendedName>
</protein>
<sequence>MKQQVPSSYKKRKFSNSEDFLNLIVKEKVASIPLIGIRATMPNSCLARTHAIRISTKARQNKDWDFEIKGYFPDKDCRIVDSRGNTMAHKELMASKDLYHVVVTPDMDQAFVIGVITILDYIYVESTRC</sequence>
<dbReference type="Gene3D" id="2.40.160.200">
    <property type="entry name" value="LURP1-related"/>
    <property type="match status" value="1"/>
</dbReference>
<dbReference type="STRING" id="3760.A0A251QRN8"/>
<organism evidence="2 3">
    <name type="scientific">Prunus persica</name>
    <name type="common">Peach</name>
    <name type="synonym">Amygdalus persica</name>
    <dbReference type="NCBI Taxonomy" id="3760"/>
    <lineage>
        <taxon>Eukaryota</taxon>
        <taxon>Viridiplantae</taxon>
        <taxon>Streptophyta</taxon>
        <taxon>Embryophyta</taxon>
        <taxon>Tracheophyta</taxon>
        <taxon>Spermatophyta</taxon>
        <taxon>Magnoliopsida</taxon>
        <taxon>eudicotyledons</taxon>
        <taxon>Gunneridae</taxon>
        <taxon>Pentapetalae</taxon>
        <taxon>rosids</taxon>
        <taxon>fabids</taxon>
        <taxon>Rosales</taxon>
        <taxon>Rosaceae</taxon>
        <taxon>Amygdaloideae</taxon>
        <taxon>Amygdaleae</taxon>
        <taxon>Prunus</taxon>
    </lineage>
</organism>
<gene>
    <name evidence="2" type="ORF">PRUPE_1G024700</name>
</gene>
<dbReference type="AlphaFoldDB" id="A0A251QRN8"/>
<name>A0A251QRN8_PRUPE</name>
<dbReference type="Pfam" id="PF04525">
    <property type="entry name" value="LOR"/>
    <property type="match status" value="1"/>
</dbReference>
<dbReference type="InterPro" id="IPR038595">
    <property type="entry name" value="LOR_sf"/>
</dbReference>
<dbReference type="InterPro" id="IPR007612">
    <property type="entry name" value="LOR"/>
</dbReference>
<evidence type="ECO:0008006" key="4">
    <source>
        <dbReference type="Google" id="ProtNLM"/>
    </source>
</evidence>
<dbReference type="Gramene" id="ONI26436">
    <property type="protein sequence ID" value="ONI26436"/>
    <property type="gene ID" value="PRUPE_1G024700"/>
</dbReference>
<keyword evidence="3" id="KW-1185">Reference proteome</keyword>